<keyword evidence="9" id="KW-1185">Reference proteome</keyword>
<evidence type="ECO:0000256" key="2">
    <source>
        <dbReference type="ARBA" id="ARBA00006143"/>
    </source>
</evidence>
<dbReference type="OrthoDB" id="9803065at2"/>
<keyword evidence="4 6" id="KW-1133">Transmembrane helix</keyword>
<keyword evidence="3 6" id="KW-0812">Transmembrane</keyword>
<dbReference type="Pfam" id="PF02683">
    <property type="entry name" value="DsbD_TM"/>
    <property type="match status" value="1"/>
</dbReference>
<comment type="similarity">
    <text evidence="2">Belongs to the DsbD family.</text>
</comment>
<evidence type="ECO:0000259" key="7">
    <source>
        <dbReference type="Pfam" id="PF02683"/>
    </source>
</evidence>
<feature type="transmembrane region" description="Helical" evidence="6">
    <location>
        <begin position="178"/>
        <end position="201"/>
    </location>
</feature>
<dbReference type="HOGENOM" id="CLU_053225_2_1_11"/>
<dbReference type="InterPro" id="IPR003834">
    <property type="entry name" value="Cyt_c_assmbl_TM_dom"/>
</dbReference>
<protein>
    <submittedName>
        <fullName evidence="8">Cytochrome c biogenesis protein transmembrane region</fullName>
    </submittedName>
</protein>
<sequence length="258" mass="26602">MSSIGDAFATTAFSGSMVLALPVALLAGLVSFASPCVVPLVPGYIGFVSGLAAQNVTPGPGVGSRVASWRVVWGVLLFVVGFTAVFVTAGVLTGAVGAALNQWTDIISQVLGVLVIVMGLAFMGVFSRLQWEARLHVTPRAGLWGAPVLGVVFGLGWTPCLGPTLVAINALALSEGTWQRGALLAVAYSLGLGLPFIALGVALNRSRPVLAWLKRHRRGVQVAGGLMLTILGVALVTGVWTWLSSQMSLWIGGTGTVV</sequence>
<reference evidence="8 9" key="1">
    <citation type="journal article" date="2009" name="Stand. Genomic Sci.">
        <title>Complete genome sequence of Jonesia denitrificans type strain (Prevot 55134).</title>
        <authorList>
            <person name="Pukall R."/>
            <person name="Gehrich-Schroter G."/>
            <person name="Lapidus A."/>
            <person name="Nolan M."/>
            <person name="Glavina Del Rio T."/>
            <person name="Lucas S."/>
            <person name="Chen F."/>
            <person name="Tice H."/>
            <person name="Pitluck S."/>
            <person name="Cheng J.F."/>
            <person name="Copeland A."/>
            <person name="Saunders E."/>
            <person name="Brettin T."/>
            <person name="Detter J.C."/>
            <person name="Bruce D."/>
            <person name="Goodwin L."/>
            <person name="Pati A."/>
            <person name="Ivanova N."/>
            <person name="Mavromatis K."/>
            <person name="Ovchinnikova G."/>
            <person name="Chen A."/>
            <person name="Palaniappan K."/>
            <person name="Land M."/>
            <person name="Hauser L."/>
            <person name="Chang Y.J."/>
            <person name="Jeffries C.D."/>
            <person name="Chain P."/>
            <person name="Goker M."/>
            <person name="Bristow J."/>
            <person name="Eisen J.A."/>
            <person name="Markowitz V."/>
            <person name="Hugenholtz P."/>
            <person name="Kyrpides N.C."/>
            <person name="Klenk H.P."/>
            <person name="Han C."/>
        </authorList>
    </citation>
    <scope>NUCLEOTIDE SEQUENCE [LARGE SCALE GENOMIC DNA]</scope>
    <source>
        <strain evidence="9">ATCC 14870 / DSM 20603 / BCRC 15368 / CIP 55.134 / JCM 11481 / NBRC 15587 / NCTC 10816 / Prevot 55134</strain>
    </source>
</reference>
<feature type="transmembrane region" description="Helical" evidence="6">
    <location>
        <begin position="222"/>
        <end position="243"/>
    </location>
</feature>
<evidence type="ECO:0000256" key="1">
    <source>
        <dbReference type="ARBA" id="ARBA00004141"/>
    </source>
</evidence>
<evidence type="ECO:0000256" key="4">
    <source>
        <dbReference type="ARBA" id="ARBA00022989"/>
    </source>
</evidence>
<dbReference type="AlphaFoldDB" id="C7R0M9"/>
<dbReference type="KEGG" id="jde:Jden_0522"/>
<organism evidence="8 9">
    <name type="scientific">Jonesia denitrificans (strain ATCC 14870 / DSM 20603 / BCRC 15368 / CIP 55.134 / JCM 11481 / NBRC 15587 / NCTC 10816 / Prevot 55134)</name>
    <name type="common">Listeria denitrificans</name>
    <dbReference type="NCBI Taxonomy" id="471856"/>
    <lineage>
        <taxon>Bacteria</taxon>
        <taxon>Bacillati</taxon>
        <taxon>Actinomycetota</taxon>
        <taxon>Actinomycetes</taxon>
        <taxon>Micrococcales</taxon>
        <taxon>Jonesiaceae</taxon>
        <taxon>Jonesia</taxon>
    </lineage>
</organism>
<evidence type="ECO:0000313" key="8">
    <source>
        <dbReference type="EMBL" id="ACV08186.1"/>
    </source>
</evidence>
<dbReference type="PANTHER" id="PTHR31272:SF4">
    <property type="entry name" value="CYTOCHROME C-TYPE BIOGENESIS PROTEIN HI_1454-RELATED"/>
    <property type="match status" value="1"/>
</dbReference>
<dbReference type="EMBL" id="CP001706">
    <property type="protein sequence ID" value="ACV08186.1"/>
    <property type="molecule type" value="Genomic_DNA"/>
</dbReference>
<dbReference type="Proteomes" id="UP000000628">
    <property type="component" value="Chromosome"/>
</dbReference>
<name>C7R0M9_JONDD</name>
<dbReference type="STRING" id="471856.Jden_0522"/>
<evidence type="ECO:0000256" key="5">
    <source>
        <dbReference type="ARBA" id="ARBA00023136"/>
    </source>
</evidence>
<accession>C7R0M9</accession>
<evidence type="ECO:0000313" key="9">
    <source>
        <dbReference type="Proteomes" id="UP000000628"/>
    </source>
</evidence>
<evidence type="ECO:0000256" key="6">
    <source>
        <dbReference type="SAM" id="Phobius"/>
    </source>
</evidence>
<dbReference type="RefSeq" id="WP_015770815.1">
    <property type="nucleotide sequence ID" value="NC_013174.1"/>
</dbReference>
<comment type="subcellular location">
    <subcellularLocation>
        <location evidence="1">Membrane</location>
        <topology evidence="1">Multi-pass membrane protein</topology>
    </subcellularLocation>
</comment>
<dbReference type="eggNOG" id="COG0785">
    <property type="taxonomic scope" value="Bacteria"/>
</dbReference>
<dbReference type="PANTHER" id="PTHR31272">
    <property type="entry name" value="CYTOCHROME C-TYPE BIOGENESIS PROTEIN HI_1454-RELATED"/>
    <property type="match status" value="1"/>
</dbReference>
<feature type="domain" description="Cytochrome C biogenesis protein transmembrane" evidence="7">
    <location>
        <begin position="18"/>
        <end position="218"/>
    </location>
</feature>
<proteinExistence type="inferred from homology"/>
<feature type="transmembrane region" description="Helical" evidence="6">
    <location>
        <begin position="75"/>
        <end position="100"/>
    </location>
</feature>
<dbReference type="InterPro" id="IPR051790">
    <property type="entry name" value="Cytochrome_c-biogenesis_DsbD"/>
</dbReference>
<gene>
    <name evidence="8" type="ordered locus">Jden_0522</name>
</gene>
<dbReference type="GO" id="GO:0017004">
    <property type="term" value="P:cytochrome complex assembly"/>
    <property type="evidence" value="ECO:0007669"/>
    <property type="project" value="InterPro"/>
</dbReference>
<evidence type="ECO:0000256" key="3">
    <source>
        <dbReference type="ARBA" id="ARBA00022692"/>
    </source>
</evidence>
<dbReference type="GO" id="GO:0016020">
    <property type="term" value="C:membrane"/>
    <property type="evidence" value="ECO:0007669"/>
    <property type="project" value="UniProtKB-SubCell"/>
</dbReference>
<keyword evidence="5 6" id="KW-0472">Membrane</keyword>
<feature type="transmembrane region" description="Helical" evidence="6">
    <location>
        <begin position="106"/>
        <end position="129"/>
    </location>
</feature>